<evidence type="ECO:0000256" key="1">
    <source>
        <dbReference type="SAM" id="Phobius"/>
    </source>
</evidence>
<evidence type="ECO:0000313" key="3">
    <source>
        <dbReference type="Proteomes" id="UP000198688"/>
    </source>
</evidence>
<keyword evidence="1" id="KW-1133">Transmembrane helix</keyword>
<name>A0A1H2CC26_9ACTN</name>
<dbReference type="EMBL" id="LT629758">
    <property type="protein sequence ID" value="SDT68105.1"/>
    <property type="molecule type" value="Genomic_DNA"/>
</dbReference>
<protein>
    <recommendedName>
        <fullName evidence="4">ABC-2 type transport system permease protein</fullName>
    </recommendedName>
</protein>
<keyword evidence="1" id="KW-0472">Membrane</keyword>
<feature type="transmembrane region" description="Helical" evidence="1">
    <location>
        <begin position="60"/>
        <end position="79"/>
    </location>
</feature>
<gene>
    <name evidence="2" type="ORF">SAMN04489716_5573</name>
</gene>
<dbReference type="OrthoDB" id="10010508at2"/>
<feature type="transmembrane region" description="Helical" evidence="1">
    <location>
        <begin position="213"/>
        <end position="235"/>
    </location>
</feature>
<dbReference type="Proteomes" id="UP000198688">
    <property type="component" value="Chromosome I"/>
</dbReference>
<accession>A0A1H2CC26</accession>
<keyword evidence="3" id="KW-1185">Reference proteome</keyword>
<organism evidence="2 3">
    <name type="scientific">Actinoplanes derwentensis</name>
    <dbReference type="NCBI Taxonomy" id="113562"/>
    <lineage>
        <taxon>Bacteria</taxon>
        <taxon>Bacillati</taxon>
        <taxon>Actinomycetota</taxon>
        <taxon>Actinomycetes</taxon>
        <taxon>Micromonosporales</taxon>
        <taxon>Micromonosporaceae</taxon>
        <taxon>Actinoplanes</taxon>
    </lineage>
</organism>
<dbReference type="AlphaFoldDB" id="A0A1H2CC26"/>
<dbReference type="RefSeq" id="WP_092547450.1">
    <property type="nucleotide sequence ID" value="NZ_BOMJ01000043.1"/>
</dbReference>
<proteinExistence type="predicted"/>
<keyword evidence="1" id="KW-0812">Transmembrane</keyword>
<feature type="transmembrane region" description="Helical" evidence="1">
    <location>
        <begin position="100"/>
        <end position="129"/>
    </location>
</feature>
<evidence type="ECO:0008006" key="4">
    <source>
        <dbReference type="Google" id="ProtNLM"/>
    </source>
</evidence>
<feature type="transmembrane region" description="Helical" evidence="1">
    <location>
        <begin position="135"/>
        <end position="156"/>
    </location>
</feature>
<feature type="transmembrane region" description="Helical" evidence="1">
    <location>
        <begin position="168"/>
        <end position="193"/>
    </location>
</feature>
<sequence length="254" mass="27179">MRLASRPLRFAAFLIRVQWIDRRATSSFLIGITLQTGILTLALTDQATDPSHALELACRAALLTGIGIALLSAMSSIHNEFRYGTMENVLLGRMSLSKLLAVRAAACAVVMSPAIVVPFVGAMTIFPALVSARTAVLIGMVYGFLAVVGHQTTLLLSQFARPAAAVPWIRLLLLIVGISILPFPGAQPAALALPPGWILRYADEAGSPGTPESLTTLAMFVLILVGWSVALGLTLRRRVGTKIEQRLVDGRAEW</sequence>
<dbReference type="STRING" id="113562.SAMN04489716_5573"/>
<reference evidence="2 3" key="1">
    <citation type="submission" date="2016-10" db="EMBL/GenBank/DDBJ databases">
        <authorList>
            <person name="de Groot N.N."/>
        </authorList>
    </citation>
    <scope>NUCLEOTIDE SEQUENCE [LARGE SCALE GENOMIC DNA]</scope>
    <source>
        <strain evidence="2 3">DSM 43941</strain>
    </source>
</reference>
<evidence type="ECO:0000313" key="2">
    <source>
        <dbReference type="EMBL" id="SDT68105.1"/>
    </source>
</evidence>